<feature type="region of interest" description="Disordered" evidence="1">
    <location>
        <begin position="1"/>
        <end position="64"/>
    </location>
</feature>
<reference evidence="2 3" key="1">
    <citation type="journal article" date="2020" name="Genome Biol. Evol.">
        <title>A new high-quality draft genome assembly of the Chinese cordyceps Ophiocordyceps sinensis.</title>
        <authorList>
            <person name="Shu R."/>
            <person name="Zhang J."/>
            <person name="Meng Q."/>
            <person name="Zhang H."/>
            <person name="Zhou G."/>
            <person name="Li M."/>
            <person name="Wu P."/>
            <person name="Zhao Y."/>
            <person name="Chen C."/>
            <person name="Qin Q."/>
        </authorList>
    </citation>
    <scope>NUCLEOTIDE SEQUENCE [LARGE SCALE GENOMIC DNA]</scope>
    <source>
        <strain evidence="2 3">IOZ07</strain>
    </source>
</reference>
<protein>
    <submittedName>
        <fullName evidence="2">Uncharacterized protein</fullName>
    </submittedName>
</protein>
<dbReference type="OrthoDB" id="3595585at2759"/>
<name>A0A8H4PN89_9HYPO</name>
<keyword evidence="3" id="KW-1185">Reference proteome</keyword>
<evidence type="ECO:0000256" key="1">
    <source>
        <dbReference type="SAM" id="MobiDB-lite"/>
    </source>
</evidence>
<feature type="region of interest" description="Disordered" evidence="1">
    <location>
        <begin position="79"/>
        <end position="103"/>
    </location>
</feature>
<comment type="caution">
    <text evidence="2">The sequence shown here is derived from an EMBL/GenBank/DDBJ whole genome shotgun (WGS) entry which is preliminary data.</text>
</comment>
<feature type="compositionally biased region" description="Basic residues" evidence="1">
    <location>
        <begin position="80"/>
        <end position="103"/>
    </location>
</feature>
<proteinExistence type="predicted"/>
<sequence length="103" mass="12162">MTPFTGRDFERRGVRSAAPTPDTAHPSRKHLLWATQGEDDEDDEDDEADEADEAQTQTQDRSDFQTWFWDNRRELNRSWMTRRKTAAKERRHRDNKARASKAV</sequence>
<feature type="compositionally biased region" description="Acidic residues" evidence="1">
    <location>
        <begin position="37"/>
        <end position="53"/>
    </location>
</feature>
<dbReference type="EMBL" id="JAAVMX010000009">
    <property type="protein sequence ID" value="KAF4504610.1"/>
    <property type="molecule type" value="Genomic_DNA"/>
</dbReference>
<organism evidence="2 3">
    <name type="scientific">Ophiocordyceps sinensis</name>
    <dbReference type="NCBI Taxonomy" id="72228"/>
    <lineage>
        <taxon>Eukaryota</taxon>
        <taxon>Fungi</taxon>
        <taxon>Dikarya</taxon>
        <taxon>Ascomycota</taxon>
        <taxon>Pezizomycotina</taxon>
        <taxon>Sordariomycetes</taxon>
        <taxon>Hypocreomycetidae</taxon>
        <taxon>Hypocreales</taxon>
        <taxon>Ophiocordycipitaceae</taxon>
        <taxon>Ophiocordyceps</taxon>
    </lineage>
</organism>
<accession>A0A8H4PN89</accession>
<gene>
    <name evidence="2" type="ORF">G6O67_008043</name>
</gene>
<dbReference type="Proteomes" id="UP000557566">
    <property type="component" value="Unassembled WGS sequence"/>
</dbReference>
<evidence type="ECO:0000313" key="3">
    <source>
        <dbReference type="Proteomes" id="UP000557566"/>
    </source>
</evidence>
<dbReference type="AlphaFoldDB" id="A0A8H4PN89"/>
<evidence type="ECO:0000313" key="2">
    <source>
        <dbReference type="EMBL" id="KAF4504610.1"/>
    </source>
</evidence>